<dbReference type="InterPro" id="IPR003609">
    <property type="entry name" value="Pan_app"/>
</dbReference>
<comment type="caution">
    <text evidence="5">The sequence shown here is derived from an EMBL/GenBank/DDBJ whole genome shotgun (WGS) entry which is preliminary data.</text>
</comment>
<accession>A0A8T0GEE3</accession>
<evidence type="ECO:0000256" key="1">
    <source>
        <dbReference type="ARBA" id="ARBA00022729"/>
    </source>
</evidence>
<dbReference type="InterPro" id="IPR001480">
    <property type="entry name" value="Bulb-type_lectin_dom"/>
</dbReference>
<evidence type="ECO:0008006" key="7">
    <source>
        <dbReference type="Google" id="ProtNLM"/>
    </source>
</evidence>
<evidence type="ECO:0000259" key="4">
    <source>
        <dbReference type="PROSITE" id="PS50948"/>
    </source>
</evidence>
<dbReference type="InterPro" id="IPR051343">
    <property type="entry name" value="G-type_lectin_kinases/EP1-like"/>
</dbReference>
<dbReference type="Gene3D" id="2.90.10.10">
    <property type="entry name" value="Bulb-type lectin domain"/>
    <property type="match status" value="1"/>
</dbReference>
<evidence type="ECO:0000313" key="6">
    <source>
        <dbReference type="Proteomes" id="UP000822688"/>
    </source>
</evidence>
<keyword evidence="1 2" id="KW-0732">Signal</keyword>
<gene>
    <name evidence="5" type="ORF">KC19_11G156400</name>
</gene>
<evidence type="ECO:0000313" key="5">
    <source>
        <dbReference type="EMBL" id="KAG0557776.1"/>
    </source>
</evidence>
<dbReference type="PROSITE" id="PS50948">
    <property type="entry name" value="PAN"/>
    <property type="match status" value="1"/>
</dbReference>
<organism evidence="5 6">
    <name type="scientific">Ceratodon purpureus</name>
    <name type="common">Fire moss</name>
    <name type="synonym">Dicranum purpureum</name>
    <dbReference type="NCBI Taxonomy" id="3225"/>
    <lineage>
        <taxon>Eukaryota</taxon>
        <taxon>Viridiplantae</taxon>
        <taxon>Streptophyta</taxon>
        <taxon>Embryophyta</taxon>
        <taxon>Bryophyta</taxon>
        <taxon>Bryophytina</taxon>
        <taxon>Bryopsida</taxon>
        <taxon>Dicranidae</taxon>
        <taxon>Pseudoditrichales</taxon>
        <taxon>Ditrichaceae</taxon>
        <taxon>Ceratodon</taxon>
    </lineage>
</organism>
<feature type="chain" id="PRO_5036435031" description="Apple domain-containing protein" evidence="2">
    <location>
        <begin position="20"/>
        <end position="421"/>
    </location>
</feature>
<evidence type="ECO:0000256" key="2">
    <source>
        <dbReference type="SAM" id="SignalP"/>
    </source>
</evidence>
<dbReference type="SUPFAM" id="SSF51110">
    <property type="entry name" value="alpha-D-mannose-specific plant lectins"/>
    <property type="match status" value="1"/>
</dbReference>
<name>A0A8T0GEE3_CERPU</name>
<keyword evidence="6" id="KW-1185">Reference proteome</keyword>
<dbReference type="EMBL" id="CM026432">
    <property type="protein sequence ID" value="KAG0557775.1"/>
    <property type="molecule type" value="Genomic_DNA"/>
</dbReference>
<proteinExistence type="predicted"/>
<feature type="domain" description="Bulb-type lectin" evidence="3">
    <location>
        <begin position="32"/>
        <end position="158"/>
    </location>
</feature>
<dbReference type="EMBL" id="CM026432">
    <property type="protein sequence ID" value="KAG0557776.1"/>
    <property type="molecule type" value="Genomic_DNA"/>
</dbReference>
<dbReference type="Proteomes" id="UP000822688">
    <property type="component" value="Chromosome 11"/>
</dbReference>
<dbReference type="InterPro" id="IPR036426">
    <property type="entry name" value="Bulb-type_lectin_dom_sf"/>
</dbReference>
<evidence type="ECO:0000259" key="3">
    <source>
        <dbReference type="PROSITE" id="PS50927"/>
    </source>
</evidence>
<dbReference type="PANTHER" id="PTHR47976">
    <property type="entry name" value="G-TYPE LECTIN S-RECEPTOR-LIKE SERINE/THREONINE-PROTEIN KINASE SD2-5"/>
    <property type="match status" value="1"/>
</dbReference>
<dbReference type="AlphaFoldDB" id="A0A8T0GEE3"/>
<feature type="domain" description="Apple" evidence="4">
    <location>
        <begin position="346"/>
        <end position="421"/>
    </location>
</feature>
<feature type="signal peptide" evidence="2">
    <location>
        <begin position="1"/>
        <end position="19"/>
    </location>
</feature>
<reference evidence="5 6" key="1">
    <citation type="submission" date="2020-06" db="EMBL/GenBank/DDBJ databases">
        <title>WGS assembly of Ceratodon purpureus strain R40.</title>
        <authorList>
            <person name="Carey S.B."/>
            <person name="Jenkins J."/>
            <person name="Shu S."/>
            <person name="Lovell J.T."/>
            <person name="Sreedasyam A."/>
            <person name="Maumus F."/>
            <person name="Tiley G.P."/>
            <person name="Fernandez-Pozo N."/>
            <person name="Barry K."/>
            <person name="Chen C."/>
            <person name="Wang M."/>
            <person name="Lipzen A."/>
            <person name="Daum C."/>
            <person name="Saski C.A."/>
            <person name="Payton A.C."/>
            <person name="Mcbreen J.C."/>
            <person name="Conrad R.E."/>
            <person name="Kollar L.M."/>
            <person name="Olsson S."/>
            <person name="Huttunen S."/>
            <person name="Landis J.B."/>
            <person name="Wickett N.J."/>
            <person name="Johnson M.G."/>
            <person name="Rensing S.A."/>
            <person name="Grimwood J."/>
            <person name="Schmutz J."/>
            <person name="Mcdaniel S.F."/>
        </authorList>
    </citation>
    <scope>NUCLEOTIDE SEQUENCE [LARGE SCALE GENOMIC DNA]</scope>
    <source>
        <strain evidence="5 6">R40</strain>
    </source>
</reference>
<dbReference type="PROSITE" id="PS50927">
    <property type="entry name" value="BULB_LECTIN"/>
    <property type="match status" value="1"/>
</dbReference>
<sequence>MIPIVAIAVLSLLATQCEGQPTPPSTLYAPYSVSIGAGSPTKGPLVLMQSPSTLWVLELDLDALGRCAITVRRLYNNPIPRNVWTANYFSKTPSGSTKCTLKFTKEGDLELYTLYKQKSLLTWTSGTANKGVTKMTITNNGDFQLLTAASKAVFTSFEWKEFAIVETQKLRLWESLKSPDAVQDIVDNDTIPVLLNKGEFVLAFDQSRDLVLRTTDAKPLVYWSLKRTLFKGGDLSQVAYAAVNPNNQGGIGLFTYGGKLVWNSTLPLQGYFGDAYFGIDKFGNLKDYYMYKGVGWFTQFQAIANDCDLPSFCGSSTLCSNSICSCPPKFVKTAGGCKHSSSVNNCKWKNFEELRGYDTVFDLYATPLKVSLASCKASCVTSCKCAGFSYNAKTGSCYQYDAFKTIRHVNDNNKSVYVKVT</sequence>
<protein>
    <recommendedName>
        <fullName evidence="7">Apple domain-containing protein</fullName>
    </recommendedName>
</protein>